<proteinExistence type="predicted"/>
<protein>
    <submittedName>
        <fullName evidence="1">DUF938 domain-containing protein</fullName>
    </submittedName>
</protein>
<evidence type="ECO:0000313" key="2">
    <source>
        <dbReference type="Proteomes" id="UP000253782"/>
    </source>
</evidence>
<dbReference type="Proteomes" id="UP000253782">
    <property type="component" value="Unassembled WGS sequence"/>
</dbReference>
<gene>
    <name evidence="1" type="ORF">DVJ77_18190</name>
</gene>
<dbReference type="InterPro" id="IPR029063">
    <property type="entry name" value="SAM-dependent_MTases_sf"/>
</dbReference>
<keyword evidence="2" id="KW-1185">Reference proteome</keyword>
<dbReference type="OrthoDB" id="5563826at2"/>
<dbReference type="SUPFAM" id="SSF53335">
    <property type="entry name" value="S-adenosyl-L-methionine-dependent methyltransferases"/>
    <property type="match status" value="1"/>
</dbReference>
<dbReference type="AlphaFoldDB" id="A0A369UKY8"/>
<comment type="caution">
    <text evidence="1">The sequence shown here is derived from an EMBL/GenBank/DDBJ whole genome shotgun (WGS) entry which is preliminary data.</text>
</comment>
<reference evidence="1 2" key="1">
    <citation type="submission" date="2018-07" db="EMBL/GenBank/DDBJ databases">
        <title>Dyella tabacisoli L4-6T, whole genome shotgun sequence.</title>
        <authorList>
            <person name="Zhou X.-K."/>
            <person name="Li W.-J."/>
            <person name="Duan Y.-Q."/>
        </authorList>
    </citation>
    <scope>NUCLEOTIDE SEQUENCE [LARGE SCALE GENOMIC DNA]</scope>
    <source>
        <strain evidence="1 2">L4-6</strain>
    </source>
</reference>
<dbReference type="PANTHER" id="PTHR20974:SF0">
    <property type="entry name" value="UPF0585 PROTEIN CG18661"/>
    <property type="match status" value="1"/>
</dbReference>
<dbReference type="RefSeq" id="WP_114846976.1">
    <property type="nucleotide sequence ID" value="NZ_JBHSPE010000012.1"/>
</dbReference>
<dbReference type="EMBL" id="QQAH01000019">
    <property type="protein sequence ID" value="RDD80260.1"/>
    <property type="molecule type" value="Genomic_DNA"/>
</dbReference>
<name>A0A369UKY8_9GAMM</name>
<dbReference type="InterPro" id="IPR010342">
    <property type="entry name" value="DUF938"/>
</dbReference>
<dbReference type="Gene3D" id="3.40.50.150">
    <property type="entry name" value="Vaccinia Virus protein VP39"/>
    <property type="match status" value="1"/>
</dbReference>
<sequence length="199" mass="22338">MNKPHSPACERNREPILAVLSKYFGDRRHVLEIGSGTGQHAAHFAAAMPQWIWQSSDRAENLPGIRLWLEEAMLPNTPAPLAFDVGGAWPAERYDAIFSANTLHIMAWAEVEQLFAKLPDITRDDAVLVIYGPFNYQGRYTSDSNAAFDQSLKARGEQMAIRDAEAVDRLAQTAGFQLIDDVAMPANNRCRVWQRRGDR</sequence>
<accession>A0A369UKY8</accession>
<evidence type="ECO:0000313" key="1">
    <source>
        <dbReference type="EMBL" id="RDD80260.1"/>
    </source>
</evidence>
<dbReference type="Pfam" id="PF06080">
    <property type="entry name" value="DUF938"/>
    <property type="match status" value="1"/>
</dbReference>
<dbReference type="PANTHER" id="PTHR20974">
    <property type="entry name" value="UPF0585 PROTEIN CG18661"/>
    <property type="match status" value="1"/>
</dbReference>
<organism evidence="1 2">
    <name type="scientific">Dyella tabacisoli</name>
    <dbReference type="NCBI Taxonomy" id="2282381"/>
    <lineage>
        <taxon>Bacteria</taxon>
        <taxon>Pseudomonadati</taxon>
        <taxon>Pseudomonadota</taxon>
        <taxon>Gammaproteobacteria</taxon>
        <taxon>Lysobacterales</taxon>
        <taxon>Rhodanobacteraceae</taxon>
        <taxon>Dyella</taxon>
    </lineage>
</organism>